<gene>
    <name evidence="1" type="ORF">R1sor_013652</name>
</gene>
<comment type="caution">
    <text evidence="1">The sequence shown here is derived from an EMBL/GenBank/DDBJ whole genome shotgun (WGS) entry which is preliminary data.</text>
</comment>
<sequence length="97" mass="11516">MRWPCIHFMSWLRSKREDYTQYVDRIWFQKSLQQCYSKTVPAIIDTYELLVVLLLLQYVLVGLEWLGSLTTGHNRSKCSLIAILRDPELRQDITPDV</sequence>
<organism evidence="1 2">
    <name type="scientific">Riccia sorocarpa</name>
    <dbReference type="NCBI Taxonomy" id="122646"/>
    <lineage>
        <taxon>Eukaryota</taxon>
        <taxon>Viridiplantae</taxon>
        <taxon>Streptophyta</taxon>
        <taxon>Embryophyta</taxon>
        <taxon>Marchantiophyta</taxon>
        <taxon>Marchantiopsida</taxon>
        <taxon>Marchantiidae</taxon>
        <taxon>Marchantiales</taxon>
        <taxon>Ricciaceae</taxon>
        <taxon>Riccia</taxon>
    </lineage>
</organism>
<proteinExistence type="predicted"/>
<protein>
    <recommendedName>
        <fullName evidence="3">Maturase K</fullName>
    </recommendedName>
</protein>
<evidence type="ECO:0000313" key="2">
    <source>
        <dbReference type="Proteomes" id="UP001633002"/>
    </source>
</evidence>
<dbReference type="AlphaFoldDB" id="A0ABD3H7B6"/>
<reference evidence="1 2" key="1">
    <citation type="submission" date="2024-09" db="EMBL/GenBank/DDBJ databases">
        <title>Chromosome-scale assembly of Riccia sorocarpa.</title>
        <authorList>
            <person name="Paukszto L."/>
        </authorList>
    </citation>
    <scope>NUCLEOTIDE SEQUENCE [LARGE SCALE GENOMIC DNA]</scope>
    <source>
        <strain evidence="1">LP-2024</strain>
        <tissue evidence="1">Aerial parts of the thallus</tissue>
    </source>
</reference>
<accession>A0ABD3H7B6</accession>
<dbReference type="EMBL" id="JBJQOH010000004">
    <property type="protein sequence ID" value="KAL3687343.1"/>
    <property type="molecule type" value="Genomic_DNA"/>
</dbReference>
<keyword evidence="2" id="KW-1185">Reference proteome</keyword>
<dbReference type="Proteomes" id="UP001633002">
    <property type="component" value="Unassembled WGS sequence"/>
</dbReference>
<evidence type="ECO:0008006" key="3">
    <source>
        <dbReference type="Google" id="ProtNLM"/>
    </source>
</evidence>
<name>A0ABD3H7B6_9MARC</name>
<evidence type="ECO:0000313" key="1">
    <source>
        <dbReference type="EMBL" id="KAL3687343.1"/>
    </source>
</evidence>